<evidence type="ECO:0000313" key="5">
    <source>
        <dbReference type="Proteomes" id="UP000076510"/>
    </source>
</evidence>
<dbReference type="InterPro" id="IPR001647">
    <property type="entry name" value="HTH_TetR"/>
</dbReference>
<dbReference type="GO" id="GO:0045892">
    <property type="term" value="P:negative regulation of DNA-templated transcription"/>
    <property type="evidence" value="ECO:0007669"/>
    <property type="project" value="UniProtKB-ARBA"/>
</dbReference>
<evidence type="ECO:0000313" key="4">
    <source>
        <dbReference type="EMBL" id="KZE45218.1"/>
    </source>
</evidence>
<evidence type="ECO:0000256" key="3">
    <source>
        <dbReference type="ARBA" id="ARBA00023163"/>
    </source>
</evidence>
<dbReference type="PANTHER" id="PTHR47506">
    <property type="entry name" value="TRANSCRIPTIONAL REGULATORY PROTEIN"/>
    <property type="match status" value="1"/>
</dbReference>
<dbReference type="FunFam" id="1.10.10.60:FF:000141">
    <property type="entry name" value="TetR family transcriptional regulator"/>
    <property type="match status" value="1"/>
</dbReference>
<dbReference type="SUPFAM" id="SSF46689">
    <property type="entry name" value="Homeodomain-like"/>
    <property type="match status" value="1"/>
</dbReference>
<dbReference type="PROSITE" id="PS50977">
    <property type="entry name" value="HTH_TETR_2"/>
    <property type="match status" value="1"/>
</dbReference>
<dbReference type="GO" id="GO:0003677">
    <property type="term" value="F:DNA binding"/>
    <property type="evidence" value="ECO:0007669"/>
    <property type="project" value="UniProtKB-UniRule"/>
</dbReference>
<name>A0A165J3W4_9BACI</name>
<dbReference type="OrthoDB" id="9785164at2"/>
<evidence type="ECO:0000256" key="1">
    <source>
        <dbReference type="ARBA" id="ARBA00023015"/>
    </source>
</evidence>
<dbReference type="InterPro" id="IPR036271">
    <property type="entry name" value="Tet_transcr_reg_TetR-rel_C_sf"/>
</dbReference>
<dbReference type="PANTHER" id="PTHR47506:SF1">
    <property type="entry name" value="HTH-TYPE TRANSCRIPTIONAL REGULATOR YJDC"/>
    <property type="match status" value="1"/>
</dbReference>
<dbReference type="PRINTS" id="PR00455">
    <property type="entry name" value="HTHTETR"/>
</dbReference>
<gene>
    <name evidence="4" type="ORF">AV649_03185</name>
</gene>
<dbReference type="InterPro" id="IPR009057">
    <property type="entry name" value="Homeodomain-like_sf"/>
</dbReference>
<reference evidence="5" key="1">
    <citation type="submission" date="2016-01" db="EMBL/GenBank/DDBJ databases">
        <title>Whole genome sequencing of Bhargavaea cecembensis T14.</title>
        <authorList>
            <person name="Hong K.W."/>
        </authorList>
    </citation>
    <scope>NUCLEOTIDE SEQUENCE [LARGE SCALE GENOMIC DNA]</scope>
    <source>
        <strain evidence="5">M19</strain>
    </source>
</reference>
<keyword evidence="3" id="KW-0804">Transcription</keyword>
<dbReference type="SUPFAM" id="SSF48498">
    <property type="entry name" value="Tetracyclin repressor-like, C-terminal domain"/>
    <property type="match status" value="1"/>
</dbReference>
<dbReference type="Proteomes" id="UP000076510">
    <property type="component" value="Unassembled WGS sequence"/>
</dbReference>
<keyword evidence="2" id="KW-0238">DNA-binding</keyword>
<dbReference type="EMBL" id="LQQY01000034">
    <property type="protein sequence ID" value="KZE45218.1"/>
    <property type="molecule type" value="Genomic_DNA"/>
</dbReference>
<dbReference type="Gene3D" id="1.10.10.60">
    <property type="entry name" value="Homeodomain-like"/>
    <property type="match status" value="1"/>
</dbReference>
<sequence>MMNRRMTQEERRNETRQALLGAAVELFAQMGFHGASIDKISEKAGYSKGAFYAHFDSKENLFLILLQQQMEGYVHDIESILNQQESIEDFVTAMNHYYEQRKFLEQSSCLLNIEFLLYAMRDPSVKEKWSDLIQASVDQIASGIEKLLGSVHPSKELTPEELAWAILSLENGISIYSFIRQDQVPYRLYEKTLKDLLIC</sequence>
<comment type="caution">
    <text evidence="4">The sequence shown here is derived from an EMBL/GenBank/DDBJ whole genome shotgun (WGS) entry which is preliminary data.</text>
</comment>
<dbReference type="Pfam" id="PF00440">
    <property type="entry name" value="TetR_N"/>
    <property type="match status" value="1"/>
</dbReference>
<keyword evidence="1" id="KW-0805">Transcription regulation</keyword>
<accession>A0A165J3W4</accession>
<dbReference type="AlphaFoldDB" id="A0A165J3W4"/>
<proteinExistence type="predicted"/>
<protein>
    <submittedName>
        <fullName evidence="4">TetR family transcriptional regulator</fullName>
    </submittedName>
</protein>
<evidence type="ECO:0000256" key="2">
    <source>
        <dbReference type="ARBA" id="ARBA00023125"/>
    </source>
</evidence>
<organism evidence="4 5">
    <name type="scientific">Rossellomorea marisflavi</name>
    <dbReference type="NCBI Taxonomy" id="189381"/>
    <lineage>
        <taxon>Bacteria</taxon>
        <taxon>Bacillati</taxon>
        <taxon>Bacillota</taxon>
        <taxon>Bacilli</taxon>
        <taxon>Bacillales</taxon>
        <taxon>Bacillaceae</taxon>
        <taxon>Rossellomorea</taxon>
    </lineage>
</organism>
<dbReference type="Gene3D" id="1.10.357.10">
    <property type="entry name" value="Tetracycline Repressor, domain 2"/>
    <property type="match status" value="1"/>
</dbReference>